<dbReference type="RefSeq" id="WP_261892759.1">
    <property type="nucleotide sequence ID" value="NZ_AP024895.1"/>
</dbReference>
<dbReference type="EMBL" id="CP138203">
    <property type="protein sequence ID" value="WPC72949.1"/>
    <property type="molecule type" value="Genomic_DNA"/>
</dbReference>
<dbReference type="Proteomes" id="UP001304071">
    <property type="component" value="Chromosome 1"/>
</dbReference>
<reference evidence="1 2" key="1">
    <citation type="submission" date="2023-11" db="EMBL/GenBank/DDBJ databases">
        <title>Plant-associative lifestyle of Vibrio porteresiae and its evolutionary dynamics.</title>
        <authorList>
            <person name="Rameshkumar N."/>
            <person name="Kirti K."/>
        </authorList>
    </citation>
    <scope>NUCLEOTIDE SEQUENCE [LARGE SCALE GENOMIC DNA]</scope>
    <source>
        <strain evidence="1 2">MSSRF30</strain>
    </source>
</reference>
<evidence type="ECO:0000313" key="1">
    <source>
        <dbReference type="EMBL" id="WPC72949.1"/>
    </source>
</evidence>
<gene>
    <name evidence="1" type="ORF">R8Z52_12525</name>
</gene>
<proteinExistence type="predicted"/>
<name>A0ABZ0Q970_9VIBR</name>
<accession>A0ABZ0Q970</accession>
<keyword evidence="2" id="KW-1185">Reference proteome</keyword>
<dbReference type="InterPro" id="IPR008593">
    <property type="entry name" value="Dam_MeTrfase"/>
</dbReference>
<protein>
    <submittedName>
        <fullName evidence="1">Phage N-6-adenine-methyltransferase</fullName>
    </submittedName>
</protein>
<sequence>MVDQKNQIDIDDINRSEWQKSWDEVSLAKKLGNDQLVNQNSGCVEWYTPKWITDLCAELMGGIDLDPASCEVANKFVGAKNFYTKEDDGLHKDWFGNVFMNHPFGKPEVACKRSKSEPSKFLCNKERCKSRGYHNESYVPGNADWINKLVDEYENDHFRRGCALTFASTSEGWFKPLYQFPHCWLYDRVNFIDASGNEIKGAPKGCVISFPGIEIQKIHKLFSKYGHVEQGV</sequence>
<evidence type="ECO:0000313" key="2">
    <source>
        <dbReference type="Proteomes" id="UP001304071"/>
    </source>
</evidence>
<organism evidence="1 2">
    <name type="scientific">Vibrio porteresiae DSM 19223</name>
    <dbReference type="NCBI Taxonomy" id="1123496"/>
    <lineage>
        <taxon>Bacteria</taxon>
        <taxon>Pseudomonadati</taxon>
        <taxon>Pseudomonadota</taxon>
        <taxon>Gammaproteobacteria</taxon>
        <taxon>Vibrionales</taxon>
        <taxon>Vibrionaceae</taxon>
        <taxon>Vibrio</taxon>
    </lineage>
</organism>
<dbReference type="Pfam" id="PF05869">
    <property type="entry name" value="Dam"/>
    <property type="match status" value="1"/>
</dbReference>